<gene>
    <name evidence="2" type="ORF">EAS61_37030</name>
</gene>
<dbReference type="Proteomes" id="UP000290174">
    <property type="component" value="Unassembled WGS sequence"/>
</dbReference>
<dbReference type="EMBL" id="RKMK01000062">
    <property type="protein sequence ID" value="RXG85086.1"/>
    <property type="molecule type" value="Genomic_DNA"/>
</dbReference>
<comment type="caution">
    <text evidence="2">The sequence shown here is derived from an EMBL/GenBank/DDBJ whole genome shotgun (WGS) entry which is preliminary data.</text>
</comment>
<evidence type="ECO:0000313" key="3">
    <source>
        <dbReference type="Proteomes" id="UP000290174"/>
    </source>
</evidence>
<feature type="region of interest" description="Disordered" evidence="1">
    <location>
        <begin position="205"/>
        <end position="238"/>
    </location>
</feature>
<proteinExistence type="predicted"/>
<sequence>MMPEVCSRTRPLAPEMAFNELLPIVELCCISFTGWNWKGVLAEVFKDFTLAADKREAYASHEYDALEGGLEPEPVSLLDIHQQRGGGLTSTRAEPQDPAKIFSAPELRNNVRFIQTAYDAFGLNDDEYSILSLLVSAFSRYREDDYFIRIEIGKFRSMLAAQTVSSSVELERMLLGGDAHFKQARKGSNRQVLLRKGMSISGPIRAAPATRSGEGAGASRVLPTARTRASASDGEECMRSKRRIRPEDAVSCYILEIKDWDWSYSFGANDRLVGA</sequence>
<dbReference type="AlphaFoldDB" id="A0A4Q0Q747"/>
<organism evidence="2 3">
    <name type="scientific">Bradyrhizobium zhanjiangense</name>
    <dbReference type="NCBI Taxonomy" id="1325107"/>
    <lineage>
        <taxon>Bacteria</taxon>
        <taxon>Pseudomonadati</taxon>
        <taxon>Pseudomonadota</taxon>
        <taxon>Alphaproteobacteria</taxon>
        <taxon>Hyphomicrobiales</taxon>
        <taxon>Nitrobacteraceae</taxon>
        <taxon>Bradyrhizobium</taxon>
    </lineage>
</organism>
<evidence type="ECO:0000313" key="2">
    <source>
        <dbReference type="EMBL" id="RXG85086.1"/>
    </source>
</evidence>
<protein>
    <submittedName>
        <fullName evidence="2">Uncharacterized protein</fullName>
    </submittedName>
</protein>
<accession>A0A4Q0Q747</accession>
<reference evidence="2 3" key="1">
    <citation type="submission" date="2018-11" db="EMBL/GenBank/DDBJ databases">
        <title>Bradyrhizobium sp. nov., isolated from effective nodules of peanut in China.</title>
        <authorList>
            <person name="Li Y."/>
        </authorList>
    </citation>
    <scope>NUCLEOTIDE SEQUENCE [LARGE SCALE GENOMIC DNA]</scope>
    <source>
        <strain evidence="2 3">CCBAU 51770</strain>
    </source>
</reference>
<name>A0A4Q0Q747_9BRAD</name>
<evidence type="ECO:0000256" key="1">
    <source>
        <dbReference type="SAM" id="MobiDB-lite"/>
    </source>
</evidence>